<dbReference type="InterPro" id="IPR035897">
    <property type="entry name" value="Toll_tir_struct_dom_sf"/>
</dbReference>
<dbReference type="Proteomes" id="UP000184440">
    <property type="component" value="Unassembled WGS sequence"/>
</dbReference>
<dbReference type="Pfam" id="PF13676">
    <property type="entry name" value="TIR_2"/>
    <property type="match status" value="1"/>
</dbReference>
<name>A0A1M7TYB6_9ACTN</name>
<organism evidence="3 4">
    <name type="scientific">Cryptosporangium aurantiacum</name>
    <dbReference type="NCBI Taxonomy" id="134849"/>
    <lineage>
        <taxon>Bacteria</taxon>
        <taxon>Bacillati</taxon>
        <taxon>Actinomycetota</taxon>
        <taxon>Actinomycetes</taxon>
        <taxon>Cryptosporangiales</taxon>
        <taxon>Cryptosporangiaceae</taxon>
        <taxon>Cryptosporangium</taxon>
    </lineage>
</organism>
<dbReference type="PROSITE" id="PS50104">
    <property type="entry name" value="TIR"/>
    <property type="match status" value="1"/>
</dbReference>
<proteinExistence type="predicted"/>
<evidence type="ECO:0000313" key="3">
    <source>
        <dbReference type="EMBL" id="SHN75698.1"/>
    </source>
</evidence>
<gene>
    <name evidence="3" type="ORF">SAMN05443668_107359</name>
</gene>
<evidence type="ECO:0000313" key="4">
    <source>
        <dbReference type="Proteomes" id="UP000184440"/>
    </source>
</evidence>
<protein>
    <submittedName>
        <fullName evidence="3">TIR domain-containing protein</fullName>
    </submittedName>
</protein>
<dbReference type="SMART" id="SM00255">
    <property type="entry name" value="TIR"/>
    <property type="match status" value="1"/>
</dbReference>
<reference evidence="3 4" key="1">
    <citation type="submission" date="2016-11" db="EMBL/GenBank/DDBJ databases">
        <authorList>
            <person name="Jaros S."/>
            <person name="Januszkiewicz K."/>
            <person name="Wedrychowicz H."/>
        </authorList>
    </citation>
    <scope>NUCLEOTIDE SEQUENCE [LARGE SCALE GENOMIC DNA]</scope>
    <source>
        <strain evidence="3 4">DSM 46144</strain>
    </source>
</reference>
<dbReference type="InterPro" id="IPR000157">
    <property type="entry name" value="TIR_dom"/>
</dbReference>
<dbReference type="OrthoDB" id="4737208at2"/>
<dbReference type="Gene3D" id="3.40.50.10140">
    <property type="entry name" value="Toll/interleukin-1 receptor homology (TIR) domain"/>
    <property type="match status" value="1"/>
</dbReference>
<evidence type="ECO:0000259" key="2">
    <source>
        <dbReference type="PROSITE" id="PS50104"/>
    </source>
</evidence>
<evidence type="ECO:0000256" key="1">
    <source>
        <dbReference type="SAM" id="MobiDB-lite"/>
    </source>
</evidence>
<dbReference type="STRING" id="134849.SAMN05443668_107359"/>
<feature type="domain" description="TIR" evidence="2">
    <location>
        <begin position="1"/>
        <end position="123"/>
    </location>
</feature>
<keyword evidence="4" id="KW-1185">Reference proteome</keyword>
<sequence>MSRRVFISYAREDRSGVDEMASDLRHAKMDVWYDARLAGGDPWWTEILRNIRECDTFVFALSEWSMASEACRREYGYARDLRRRVLPVRMGELPVVGPELDDLSGLHQTPYRTGDKTATFDLLAALEALPPAGPLPSPLPSPPPRPRPEDSGRVSAVRTETTAVPYSTLRGVAVEDRLPREFPVYHYRLRVGGFKTRMTVVFVAVRVFAPRSENHRSLRKKGWDPDEVVRIDVTMDGRPVPAVFVPGAVPTAKVQLPNGVELILTYTPYAGVNLAIDGATIDVETTPDSGL</sequence>
<feature type="compositionally biased region" description="Pro residues" evidence="1">
    <location>
        <begin position="132"/>
        <end position="145"/>
    </location>
</feature>
<dbReference type="RefSeq" id="WP_084741652.1">
    <property type="nucleotide sequence ID" value="NZ_FRCS01000007.1"/>
</dbReference>
<feature type="region of interest" description="Disordered" evidence="1">
    <location>
        <begin position="132"/>
        <end position="156"/>
    </location>
</feature>
<dbReference type="EMBL" id="FRCS01000007">
    <property type="protein sequence ID" value="SHN75698.1"/>
    <property type="molecule type" value="Genomic_DNA"/>
</dbReference>
<dbReference type="AlphaFoldDB" id="A0A1M7TYB6"/>
<dbReference type="SUPFAM" id="SSF52200">
    <property type="entry name" value="Toll/Interleukin receptor TIR domain"/>
    <property type="match status" value="1"/>
</dbReference>
<accession>A0A1M7TYB6</accession>
<dbReference type="GO" id="GO:0007165">
    <property type="term" value="P:signal transduction"/>
    <property type="evidence" value="ECO:0007669"/>
    <property type="project" value="InterPro"/>
</dbReference>